<name>A0A1H7RZ28_9RHOB</name>
<reference evidence="5 6" key="1">
    <citation type="submission" date="2016-10" db="EMBL/GenBank/DDBJ databases">
        <authorList>
            <person name="de Groot N.N."/>
        </authorList>
    </citation>
    <scope>NUCLEOTIDE SEQUENCE [LARGE SCALE GENOMIC DNA]</scope>
    <source>
        <strain evidence="5 6">DSM 14858</strain>
    </source>
</reference>
<dbReference type="OrthoDB" id="2489132at2"/>
<evidence type="ECO:0000256" key="2">
    <source>
        <dbReference type="ARBA" id="ARBA00029447"/>
    </source>
</evidence>
<feature type="domain" description="Methyl-accepting transducer" evidence="4">
    <location>
        <begin position="29"/>
        <end position="265"/>
    </location>
</feature>
<dbReference type="PANTHER" id="PTHR32089">
    <property type="entry name" value="METHYL-ACCEPTING CHEMOTAXIS PROTEIN MCPB"/>
    <property type="match status" value="1"/>
</dbReference>
<accession>A0A1H7RZ28</accession>
<comment type="similarity">
    <text evidence="2">Belongs to the methyl-accepting chemotaxis (MCP) protein family.</text>
</comment>
<evidence type="ECO:0000313" key="5">
    <source>
        <dbReference type="EMBL" id="SEL65279.1"/>
    </source>
</evidence>
<proteinExistence type="inferred from homology"/>
<dbReference type="PROSITE" id="PS50111">
    <property type="entry name" value="CHEMOTAXIS_TRANSDUC_2"/>
    <property type="match status" value="1"/>
</dbReference>
<dbReference type="InterPro" id="IPR004090">
    <property type="entry name" value="Chemotax_Me-accpt_rcpt"/>
</dbReference>
<keyword evidence="1 3" id="KW-0807">Transducer</keyword>
<evidence type="ECO:0000256" key="3">
    <source>
        <dbReference type="PROSITE-ProRule" id="PRU00284"/>
    </source>
</evidence>
<dbReference type="PRINTS" id="PR00260">
    <property type="entry name" value="CHEMTRNSDUCR"/>
</dbReference>
<dbReference type="Gene3D" id="1.10.287.950">
    <property type="entry name" value="Methyl-accepting chemotaxis protein"/>
    <property type="match status" value="1"/>
</dbReference>
<dbReference type="SMART" id="SM00283">
    <property type="entry name" value="MA"/>
    <property type="match status" value="1"/>
</dbReference>
<dbReference type="GO" id="GO:0016020">
    <property type="term" value="C:membrane"/>
    <property type="evidence" value="ECO:0007669"/>
    <property type="project" value="InterPro"/>
</dbReference>
<dbReference type="AlphaFoldDB" id="A0A1H7RZ28"/>
<evidence type="ECO:0000313" key="6">
    <source>
        <dbReference type="Proteomes" id="UP000199283"/>
    </source>
</evidence>
<dbReference type="SUPFAM" id="SSF58104">
    <property type="entry name" value="Methyl-accepting chemotaxis protein (MCP) signaling domain"/>
    <property type="match status" value="1"/>
</dbReference>
<dbReference type="InterPro" id="IPR004089">
    <property type="entry name" value="MCPsignal_dom"/>
</dbReference>
<dbReference type="Proteomes" id="UP000199283">
    <property type="component" value="Unassembled WGS sequence"/>
</dbReference>
<dbReference type="PANTHER" id="PTHR32089:SF112">
    <property type="entry name" value="LYSOZYME-LIKE PROTEIN-RELATED"/>
    <property type="match status" value="1"/>
</dbReference>
<dbReference type="Pfam" id="PF00015">
    <property type="entry name" value="MCPsignal"/>
    <property type="match status" value="1"/>
</dbReference>
<sequence>MTAQPLPVATVPTNPADPAIVADTSLAEEIAPLGYLVADLAAFVDGIDGNARANLVQIDTLRRATQDFGGAIAALHDGFRSLGTSALETEAAAAERLEAIAENGRRYQELSAWGTGIGPRTEDLEHVLSRIVASNDDITRIARQVNILAINASIEAARAGDAGRGFAVVAEAVKDLSHKTADAAGGIRTAVTSLDGWTRTMREDSRRLTPEFARGLEIAASTQDAVAMIADQMSAARTRIEALEASVSVLATADRDVGEVCDIIDMGTRHTATGVDEARNRTSHMMDRCEALLQRVAEVETDGPDRPFIAHAQTIAGRIAAAFETALETGQITEEDLFDTGLAPIPGSDPPQFMARHSRLTDTVVPPIIEDALRFDPSILFTCPCDRQGYIATHNRKFSALQSDDPAWNAANCRNRRLFDDRTGRQAGASRAPFLMQVYRRDMGAQGMVMMKDISAPITVRGRHWGGLRIGYRNTVQEAPHRV</sequence>
<dbReference type="GO" id="GO:0004888">
    <property type="term" value="F:transmembrane signaling receptor activity"/>
    <property type="evidence" value="ECO:0007669"/>
    <property type="project" value="InterPro"/>
</dbReference>
<evidence type="ECO:0000256" key="1">
    <source>
        <dbReference type="ARBA" id="ARBA00023224"/>
    </source>
</evidence>
<dbReference type="STRING" id="188906.SAMN04488526_3192"/>
<keyword evidence="6" id="KW-1185">Reference proteome</keyword>
<dbReference type="GO" id="GO:0006935">
    <property type="term" value="P:chemotaxis"/>
    <property type="evidence" value="ECO:0007669"/>
    <property type="project" value="InterPro"/>
</dbReference>
<gene>
    <name evidence="5" type="ORF">SAMN04488526_3192</name>
</gene>
<dbReference type="RefSeq" id="WP_092764621.1">
    <property type="nucleotide sequence ID" value="NZ_FNZQ01000007.1"/>
</dbReference>
<organism evidence="5 6">
    <name type="scientific">Jannaschia helgolandensis</name>
    <dbReference type="NCBI Taxonomy" id="188906"/>
    <lineage>
        <taxon>Bacteria</taxon>
        <taxon>Pseudomonadati</taxon>
        <taxon>Pseudomonadota</taxon>
        <taxon>Alphaproteobacteria</taxon>
        <taxon>Rhodobacterales</taxon>
        <taxon>Roseobacteraceae</taxon>
        <taxon>Jannaschia</taxon>
    </lineage>
</organism>
<protein>
    <submittedName>
        <fullName evidence="5">Methyl-accepting chemotaxis protein</fullName>
    </submittedName>
</protein>
<dbReference type="EMBL" id="FNZQ01000007">
    <property type="protein sequence ID" value="SEL65279.1"/>
    <property type="molecule type" value="Genomic_DNA"/>
</dbReference>
<evidence type="ECO:0000259" key="4">
    <source>
        <dbReference type="PROSITE" id="PS50111"/>
    </source>
</evidence>
<dbReference type="GO" id="GO:0007165">
    <property type="term" value="P:signal transduction"/>
    <property type="evidence" value="ECO:0007669"/>
    <property type="project" value="UniProtKB-KW"/>
</dbReference>